<feature type="coiled-coil region" evidence="1">
    <location>
        <begin position="34"/>
        <end position="61"/>
    </location>
</feature>
<comment type="caution">
    <text evidence="2">The sequence shown here is derived from an EMBL/GenBank/DDBJ whole genome shotgun (WGS) entry which is preliminary data.</text>
</comment>
<evidence type="ECO:0000313" key="2">
    <source>
        <dbReference type="EMBL" id="PIU32993.1"/>
    </source>
</evidence>
<keyword evidence="1" id="KW-0175">Coiled coil</keyword>
<reference evidence="3" key="1">
    <citation type="submission" date="2017-09" db="EMBL/GenBank/DDBJ databases">
        <title>Depth-based differentiation of microbial function through sediment-hosted aquifers and enrichment of novel symbionts in the deep terrestrial subsurface.</title>
        <authorList>
            <person name="Probst A.J."/>
            <person name="Ladd B."/>
            <person name="Jarett J.K."/>
            <person name="Geller-Mcgrath D.E."/>
            <person name="Sieber C.M.K."/>
            <person name="Emerson J.B."/>
            <person name="Anantharaman K."/>
            <person name="Thomas B.C."/>
            <person name="Malmstrom R."/>
            <person name="Stieglmeier M."/>
            <person name="Klingl A."/>
            <person name="Woyke T."/>
            <person name="Ryan C.M."/>
            <person name="Banfield J.F."/>
        </authorList>
    </citation>
    <scope>NUCLEOTIDE SEQUENCE [LARGE SCALE GENOMIC DNA]</scope>
</reference>
<organism evidence="2 3">
    <name type="scientific">Candidatus Shapirobacteria bacterium CG07_land_8_20_14_0_80_39_12</name>
    <dbReference type="NCBI Taxonomy" id="1974480"/>
    <lineage>
        <taxon>Bacteria</taxon>
        <taxon>Candidatus Shapironibacteriota</taxon>
    </lineage>
</organism>
<accession>A0A2M6YPF5</accession>
<dbReference type="Proteomes" id="UP000229559">
    <property type="component" value="Unassembled WGS sequence"/>
</dbReference>
<evidence type="ECO:0000313" key="3">
    <source>
        <dbReference type="Proteomes" id="UP000229559"/>
    </source>
</evidence>
<name>A0A2M6YPF5_9BACT</name>
<proteinExistence type="predicted"/>
<dbReference type="AlphaFoldDB" id="A0A2M6YPF5"/>
<dbReference type="EMBL" id="PEXA01000066">
    <property type="protein sequence ID" value="PIU32993.1"/>
    <property type="molecule type" value="Genomic_DNA"/>
</dbReference>
<sequence length="106" mass="11758">MKKENKNKKPKLIFLIVTLVMLLAGLQLVMAHCLATTGEQMRQLEDKASLMEKQNQLLTEEINKMGSLNRIATEAGKLGLVKANNFLSLTPQVPVALEKTNINVGR</sequence>
<gene>
    <name evidence="2" type="ORF">COT04_02455</name>
</gene>
<evidence type="ECO:0008006" key="4">
    <source>
        <dbReference type="Google" id="ProtNLM"/>
    </source>
</evidence>
<protein>
    <recommendedName>
        <fullName evidence="4">Cell division protein FtsL</fullName>
    </recommendedName>
</protein>
<evidence type="ECO:0000256" key="1">
    <source>
        <dbReference type="SAM" id="Coils"/>
    </source>
</evidence>